<evidence type="ECO:0000313" key="3">
    <source>
        <dbReference type="Proteomes" id="UP001159363"/>
    </source>
</evidence>
<accession>A0ABQ9I8R9</accession>
<comment type="caution">
    <text evidence="2">The sequence shown here is derived from an EMBL/GenBank/DDBJ whole genome shotgun (WGS) entry which is preliminary data.</text>
</comment>
<sequence>MAPTMWSYPFSDWLLEVSSLSDWLQSTAEGSLLAASCRPASKRNEKKKCCLARGARARQSRRRYNGRCLGKEDAEVLRRNSWPAERTCGTASPALLPSLTCLTSTYVTGRLVMPDTRGHAALPSPTSLHVHIPPYECMPTRFSLPLPISRYSDTGDNYARDQRPVAPTRKVLNLHAVLSLLCFPVQMRSATPMQTFRVKKVLGSLLKFPQAHVAGRETARQIGALRLVAMSRSTHSVRSRTILEEITLNVIPRRKSEEVQKEWKVECTPAISEVCNVSHESNSGIGPGRGSIPGRCGQGSERSMRLRTGNVKSNAKVFYCVRIFNPRSGEQGQCMRTFHRRDAFISFFRKVTWAEAVAAVAVLWRCLLSYCLRRPESEMCLYGGNEMRRRKGFLGGIPTVDGVFMPDQSHNPPDPSDVFYLRGNVKEPLLPLLISYYNALWTHSYTFAPAIAPSKFGCHWCTSYNTAVPVIAVAWYHGHCCFIWSSNKTHLQERSRGFTNYVSLKRLFLYIFIYGTTFPSSQLGTYDSYVLNISVIAGTLNSPFRYTACKPHFDFSSRQSSTSNRHCDTVLQACETSYDVSDTSLLHISHLNILRQKHCEILPKNLFIERMLTFAVDMVFRNAIVCAYIQHCVEEGYGLSETRVKETTFEKAAESWRGKGKAIGTARREHCKTVRSFVLSGDGAFDTRVSVTLIAPALLGKQLRRSVGLAWYGLQACVCGGGEQAAGVKYILVEHPRQPAWGAPERVGDTTDKRSCTLTSCLLARTAHAKWRGCSFDWLREALEQAFCPIGYCSQQKIPCDEQCGTLRGCHIRGLFLQQSVAVSLSLVRRFSCSHRGSFTFLPSPYIKYLLSSLALFAIDSLLLEVILRLFSALCVSYRHVFAFQKDYRESATVFKNFSLRSLDVTPLVPDACLTTRIGSLQRLIDCSRLNFTALSVLYPASFLHWLLHANEAKPFLTELHVIGAHNCEVFNYWYRVTQDVSDTLYSNDKRSAKSRGSRARRVFRRPYTRLPVVRRATSAAEVLKVSSSYHESRTSKPCATSRCVPACALARDSAGPRDPRETPPTGGIVRHESHLGKSGVKLPGIEHNSPWWEASRLTAKQLLYGFFSWGCSPLAATKANRVQSPAGSPDFRMWESCRTMSLVGEFSRKSPVSPAPSFRSCSTLTSITLIGSQDLAVKSRPNLFTHSLTHSSFHTVITLYILIKIDPYWLCAKILSDSVILQYDQCSLFTVRARRLCEHITTWEPRNNTYFSDKPDNSTILIPPRDLDH</sequence>
<reference evidence="2 3" key="1">
    <citation type="submission" date="2023-02" db="EMBL/GenBank/DDBJ databases">
        <title>LHISI_Scaffold_Assembly.</title>
        <authorList>
            <person name="Stuart O.P."/>
            <person name="Cleave R."/>
            <person name="Magrath M.J.L."/>
            <person name="Mikheyev A.S."/>
        </authorList>
    </citation>
    <scope>NUCLEOTIDE SEQUENCE [LARGE SCALE GENOMIC DNA]</scope>
    <source>
        <strain evidence="2">Daus_M_001</strain>
        <tissue evidence="2">Leg muscle</tissue>
    </source>
</reference>
<protein>
    <submittedName>
        <fullName evidence="2">Uncharacterized protein</fullName>
    </submittedName>
</protein>
<dbReference type="EMBL" id="JARBHB010000002">
    <property type="protein sequence ID" value="KAJ8893072.1"/>
    <property type="molecule type" value="Genomic_DNA"/>
</dbReference>
<gene>
    <name evidence="2" type="ORF">PR048_005655</name>
</gene>
<evidence type="ECO:0000256" key="1">
    <source>
        <dbReference type="SAM" id="MobiDB-lite"/>
    </source>
</evidence>
<evidence type="ECO:0000313" key="2">
    <source>
        <dbReference type="EMBL" id="KAJ8893072.1"/>
    </source>
</evidence>
<name>A0ABQ9I8R9_9NEOP</name>
<proteinExistence type="predicted"/>
<keyword evidence="3" id="KW-1185">Reference proteome</keyword>
<feature type="region of interest" description="Disordered" evidence="1">
    <location>
        <begin position="1053"/>
        <end position="1075"/>
    </location>
</feature>
<dbReference type="Proteomes" id="UP001159363">
    <property type="component" value="Chromosome 2"/>
</dbReference>
<organism evidence="2 3">
    <name type="scientific">Dryococelus australis</name>
    <dbReference type="NCBI Taxonomy" id="614101"/>
    <lineage>
        <taxon>Eukaryota</taxon>
        <taxon>Metazoa</taxon>
        <taxon>Ecdysozoa</taxon>
        <taxon>Arthropoda</taxon>
        <taxon>Hexapoda</taxon>
        <taxon>Insecta</taxon>
        <taxon>Pterygota</taxon>
        <taxon>Neoptera</taxon>
        <taxon>Polyneoptera</taxon>
        <taxon>Phasmatodea</taxon>
        <taxon>Verophasmatodea</taxon>
        <taxon>Anareolatae</taxon>
        <taxon>Phasmatidae</taxon>
        <taxon>Eurycanthinae</taxon>
        <taxon>Dryococelus</taxon>
    </lineage>
</organism>